<accession>A0A4Y2ENS2</accession>
<evidence type="ECO:0000313" key="1">
    <source>
        <dbReference type="EMBL" id="GBM29818.1"/>
    </source>
</evidence>
<keyword evidence="2" id="KW-1185">Reference proteome</keyword>
<organism evidence="1 2">
    <name type="scientific">Araneus ventricosus</name>
    <name type="common">Orbweaver spider</name>
    <name type="synonym">Epeira ventricosa</name>
    <dbReference type="NCBI Taxonomy" id="182803"/>
    <lineage>
        <taxon>Eukaryota</taxon>
        <taxon>Metazoa</taxon>
        <taxon>Ecdysozoa</taxon>
        <taxon>Arthropoda</taxon>
        <taxon>Chelicerata</taxon>
        <taxon>Arachnida</taxon>
        <taxon>Araneae</taxon>
        <taxon>Araneomorphae</taxon>
        <taxon>Entelegynae</taxon>
        <taxon>Araneoidea</taxon>
        <taxon>Araneidae</taxon>
        <taxon>Araneus</taxon>
    </lineage>
</organism>
<comment type="caution">
    <text evidence="1">The sequence shown here is derived from an EMBL/GenBank/DDBJ whole genome shotgun (WGS) entry which is preliminary data.</text>
</comment>
<sequence length="137" mass="15784">MLVHLHAAGNIHYAKSVHLYLQNMSKLKTTLSDQEFERFVSQGYFTVRRSDQFWCGFWTDMTVEQVLMRSMKVIGGLKKGRKMSDSFLACWIFTMPGSLQVTEAMEAFIGVTGVSSDQHISLQKSWQTRDFSDFKKV</sequence>
<dbReference type="EMBL" id="BGPR01000645">
    <property type="protein sequence ID" value="GBM29818.1"/>
    <property type="molecule type" value="Genomic_DNA"/>
</dbReference>
<dbReference type="AlphaFoldDB" id="A0A4Y2ENS2"/>
<reference evidence="1 2" key="1">
    <citation type="journal article" date="2019" name="Sci. Rep.">
        <title>Orb-weaving spider Araneus ventricosus genome elucidates the spidroin gene catalogue.</title>
        <authorList>
            <person name="Kono N."/>
            <person name="Nakamura H."/>
            <person name="Ohtoshi R."/>
            <person name="Moran D.A.P."/>
            <person name="Shinohara A."/>
            <person name="Yoshida Y."/>
            <person name="Fujiwara M."/>
            <person name="Mori M."/>
            <person name="Tomita M."/>
            <person name="Arakawa K."/>
        </authorList>
    </citation>
    <scope>NUCLEOTIDE SEQUENCE [LARGE SCALE GENOMIC DNA]</scope>
</reference>
<name>A0A4Y2ENS2_ARAVE</name>
<evidence type="ECO:0000313" key="2">
    <source>
        <dbReference type="Proteomes" id="UP000499080"/>
    </source>
</evidence>
<dbReference type="PANTHER" id="PTHR47018:SF3">
    <property type="entry name" value="MYCBP-ASSOCIATED PROTEIN"/>
    <property type="match status" value="1"/>
</dbReference>
<proteinExistence type="predicted"/>
<gene>
    <name evidence="1" type="ORF">AVEN_48269_1</name>
</gene>
<dbReference type="PANTHER" id="PTHR47018">
    <property type="entry name" value="CXC DOMAIN-CONTAINING PROTEIN-RELATED"/>
    <property type="match status" value="1"/>
</dbReference>
<protein>
    <submittedName>
        <fullName evidence="1">Uncharacterized protein</fullName>
    </submittedName>
</protein>
<dbReference type="Proteomes" id="UP000499080">
    <property type="component" value="Unassembled WGS sequence"/>
</dbReference>